<dbReference type="EMBL" id="JAATIZ010000001">
    <property type="protein sequence ID" value="NJB64069.1"/>
    <property type="molecule type" value="Genomic_DNA"/>
</dbReference>
<evidence type="ECO:0000256" key="2">
    <source>
        <dbReference type="ARBA" id="ARBA00022722"/>
    </source>
</evidence>
<comment type="similarity">
    <text evidence="1">Belongs to the EndA/NucM nuclease family.</text>
</comment>
<dbReference type="Proteomes" id="UP000700248">
    <property type="component" value="Unassembled WGS sequence"/>
</dbReference>
<dbReference type="GO" id="GO:0004530">
    <property type="term" value="F:deoxyribonuclease I activity"/>
    <property type="evidence" value="ECO:0007669"/>
    <property type="project" value="UniProtKB-EC"/>
</dbReference>
<reference evidence="5" key="2">
    <citation type="journal article" date="2021" name="PeerJ">
        <title>Extensive microbial diversity within the chicken gut microbiome revealed by metagenomics and culture.</title>
        <authorList>
            <person name="Gilroy R."/>
            <person name="Ravi A."/>
            <person name="Getino M."/>
            <person name="Pursley I."/>
            <person name="Horton D.L."/>
            <person name="Alikhan N.F."/>
            <person name="Baker D."/>
            <person name="Gharbi K."/>
            <person name="Hall N."/>
            <person name="Watson M."/>
            <person name="Adriaenssens E.M."/>
            <person name="Foster-Nyarko E."/>
            <person name="Jarju S."/>
            <person name="Secka A."/>
            <person name="Antonio M."/>
            <person name="Oren A."/>
            <person name="Chaudhuri R.R."/>
            <person name="La Ragione R."/>
            <person name="Hildebrand F."/>
            <person name="Pallen M.J."/>
        </authorList>
    </citation>
    <scope>NUCLEOTIDE SEQUENCE</scope>
    <source>
        <strain evidence="5">CHK175-13533</strain>
    </source>
</reference>
<keyword evidence="3 6" id="KW-0378">Hydrolase</keyword>
<name>A0A9D2VGW3_9BURK</name>
<evidence type="ECO:0000256" key="3">
    <source>
        <dbReference type="ARBA" id="ARBA00022801"/>
    </source>
</evidence>
<dbReference type="RefSeq" id="WP_167660318.1">
    <property type="nucleotide sequence ID" value="NZ_BMCQ01000002.1"/>
</dbReference>
<reference evidence="5" key="3">
    <citation type="submission" date="2021-09" db="EMBL/GenBank/DDBJ databases">
        <authorList>
            <person name="Gilroy R."/>
        </authorList>
    </citation>
    <scope>NUCLEOTIDE SEQUENCE</scope>
    <source>
        <strain evidence="5">CHK175-13533</strain>
    </source>
</reference>
<evidence type="ECO:0000313" key="7">
    <source>
        <dbReference type="Proteomes" id="UP000700248"/>
    </source>
</evidence>
<organism evidence="5 7">
    <name type="scientific">Paenalcaligenes hominis</name>
    <dbReference type="NCBI Taxonomy" id="643674"/>
    <lineage>
        <taxon>Bacteria</taxon>
        <taxon>Pseudomonadati</taxon>
        <taxon>Pseudomonadota</taxon>
        <taxon>Betaproteobacteria</taxon>
        <taxon>Burkholderiales</taxon>
        <taxon>Alcaligenaceae</taxon>
        <taxon>Paenalcaligenes</taxon>
    </lineage>
</organism>
<dbReference type="Pfam" id="PF04231">
    <property type="entry name" value="Endonuclease_1"/>
    <property type="match status" value="1"/>
</dbReference>
<feature type="chain" id="PRO_5038715484" evidence="4">
    <location>
        <begin position="20"/>
        <end position="241"/>
    </location>
</feature>
<evidence type="ECO:0000256" key="4">
    <source>
        <dbReference type="SAM" id="SignalP"/>
    </source>
</evidence>
<reference evidence="6 8" key="1">
    <citation type="submission" date="2020-03" db="EMBL/GenBank/DDBJ databases">
        <title>Genomic Encyclopedia of Type Strains, Phase IV (KMG-IV): sequencing the most valuable type-strain genomes for metagenomic binning, comparative biology and taxonomic classification.</title>
        <authorList>
            <person name="Goeker M."/>
        </authorList>
    </citation>
    <scope>NUCLEOTIDE SEQUENCE [LARGE SCALE GENOMIC DNA]</scope>
    <source>
        <strain evidence="6 8">DSM 26613</strain>
    </source>
</reference>
<dbReference type="AlphaFoldDB" id="A0A9D2VGW3"/>
<sequence length="241" mass="27834">MKRLVTVFLFFCLVGPSLAADLVTRKNEVGHRNFNRAKTLLPQVFNGLNQTFYCGCSYTDKTVDLNSCGYRIRKDPRRAGRVEWEHVVPAWAIGHQRQCWQNGGRANCSKNDAVYAKAEGDMHNLVPAIGEVNNDRGNFRFSVWTQSPPRMYGQCGMLVDFKARRVQPPEQVRGKIARITFYMVNEYRLNLSAQERRLYCVWAKAYPVDRWEQIRNQRVAAIQGNTNPFVSQPNLIDRICR</sequence>
<dbReference type="InterPro" id="IPR007346">
    <property type="entry name" value="Endonuclease-I"/>
</dbReference>
<feature type="signal peptide" evidence="4">
    <location>
        <begin position="1"/>
        <end position="19"/>
    </location>
</feature>
<dbReference type="PANTHER" id="PTHR33607:SF2">
    <property type="entry name" value="ENDONUCLEASE-1"/>
    <property type="match status" value="1"/>
</dbReference>
<evidence type="ECO:0000256" key="1">
    <source>
        <dbReference type="ARBA" id="ARBA00006429"/>
    </source>
</evidence>
<dbReference type="EC" id="3.1.21.1" evidence="6"/>
<dbReference type="InterPro" id="IPR044925">
    <property type="entry name" value="His-Me_finger_sf"/>
</dbReference>
<accession>A0A9D2VGW3</accession>
<dbReference type="EMBL" id="DYTQ01000093">
    <property type="protein sequence ID" value="HJH24482.1"/>
    <property type="molecule type" value="Genomic_DNA"/>
</dbReference>
<evidence type="ECO:0000313" key="5">
    <source>
        <dbReference type="EMBL" id="HJH24482.1"/>
    </source>
</evidence>
<keyword evidence="4" id="KW-0732">Signal</keyword>
<evidence type="ECO:0000313" key="6">
    <source>
        <dbReference type="EMBL" id="NJB64069.1"/>
    </source>
</evidence>
<gene>
    <name evidence="6" type="ORF">GGR41_000290</name>
    <name evidence="5" type="ORF">K8U84_08015</name>
</gene>
<keyword evidence="5" id="KW-0255">Endonuclease</keyword>
<dbReference type="Proteomes" id="UP000783934">
    <property type="component" value="Unassembled WGS sequence"/>
</dbReference>
<comment type="caution">
    <text evidence="5">The sequence shown here is derived from an EMBL/GenBank/DDBJ whole genome shotgun (WGS) entry which is preliminary data.</text>
</comment>
<dbReference type="PANTHER" id="PTHR33607">
    <property type="entry name" value="ENDONUCLEASE-1"/>
    <property type="match status" value="1"/>
</dbReference>
<keyword evidence="2" id="KW-0540">Nuclease</keyword>
<protein>
    <submittedName>
        <fullName evidence="6">Deoxyribonuclease-1</fullName>
        <ecNumber evidence="6">3.1.21.1</ecNumber>
    </submittedName>
    <submittedName>
        <fullName evidence="5">Endonuclease</fullName>
    </submittedName>
</protein>
<evidence type="ECO:0000313" key="8">
    <source>
        <dbReference type="Proteomes" id="UP000783934"/>
    </source>
</evidence>
<proteinExistence type="inferred from homology"/>
<keyword evidence="8" id="KW-1185">Reference proteome</keyword>
<dbReference type="SUPFAM" id="SSF54060">
    <property type="entry name" value="His-Me finger endonucleases"/>
    <property type="match status" value="1"/>
</dbReference>